<dbReference type="EMBL" id="JAZHXI010000016">
    <property type="protein sequence ID" value="KAL2062661.1"/>
    <property type="molecule type" value="Genomic_DNA"/>
</dbReference>
<protein>
    <submittedName>
        <fullName evidence="2">Uncharacterized protein</fullName>
    </submittedName>
</protein>
<name>A0ABR4BZJ0_9HELO</name>
<feature type="compositionally biased region" description="Basic and acidic residues" evidence="1">
    <location>
        <begin position="328"/>
        <end position="347"/>
    </location>
</feature>
<feature type="compositionally biased region" description="Polar residues" evidence="1">
    <location>
        <begin position="524"/>
        <end position="534"/>
    </location>
</feature>
<feature type="region of interest" description="Disordered" evidence="1">
    <location>
        <begin position="683"/>
        <end position="741"/>
    </location>
</feature>
<evidence type="ECO:0000313" key="2">
    <source>
        <dbReference type="EMBL" id="KAL2062661.1"/>
    </source>
</evidence>
<feature type="region of interest" description="Disordered" evidence="1">
    <location>
        <begin position="1"/>
        <end position="63"/>
    </location>
</feature>
<feature type="compositionally biased region" description="Polar residues" evidence="1">
    <location>
        <begin position="173"/>
        <end position="186"/>
    </location>
</feature>
<keyword evidence="3" id="KW-1185">Reference proteome</keyword>
<feature type="compositionally biased region" description="Acidic residues" evidence="1">
    <location>
        <begin position="308"/>
        <end position="327"/>
    </location>
</feature>
<feature type="region of interest" description="Disordered" evidence="1">
    <location>
        <begin position="788"/>
        <end position="830"/>
    </location>
</feature>
<evidence type="ECO:0000313" key="3">
    <source>
        <dbReference type="Proteomes" id="UP001595075"/>
    </source>
</evidence>
<dbReference type="Proteomes" id="UP001595075">
    <property type="component" value="Unassembled WGS sequence"/>
</dbReference>
<feature type="compositionally biased region" description="Acidic residues" evidence="1">
    <location>
        <begin position="49"/>
        <end position="58"/>
    </location>
</feature>
<reference evidence="2 3" key="1">
    <citation type="journal article" date="2024" name="Commun. Biol.">
        <title>Comparative genomic analysis of thermophilic fungi reveals convergent evolutionary adaptations and gene losses.</title>
        <authorList>
            <person name="Steindorff A.S."/>
            <person name="Aguilar-Pontes M.V."/>
            <person name="Robinson A.J."/>
            <person name="Andreopoulos B."/>
            <person name="LaButti K."/>
            <person name="Kuo A."/>
            <person name="Mondo S."/>
            <person name="Riley R."/>
            <person name="Otillar R."/>
            <person name="Haridas S."/>
            <person name="Lipzen A."/>
            <person name="Grimwood J."/>
            <person name="Schmutz J."/>
            <person name="Clum A."/>
            <person name="Reid I.D."/>
            <person name="Moisan M.C."/>
            <person name="Butler G."/>
            <person name="Nguyen T.T.M."/>
            <person name="Dewar K."/>
            <person name="Conant G."/>
            <person name="Drula E."/>
            <person name="Henrissat B."/>
            <person name="Hansel C."/>
            <person name="Singer S."/>
            <person name="Hutchinson M.I."/>
            <person name="de Vries R.P."/>
            <person name="Natvig D.O."/>
            <person name="Powell A.J."/>
            <person name="Tsang A."/>
            <person name="Grigoriev I.V."/>
        </authorList>
    </citation>
    <scope>NUCLEOTIDE SEQUENCE [LARGE SCALE GENOMIC DNA]</scope>
    <source>
        <strain evidence="2 3">CBS 494.80</strain>
    </source>
</reference>
<feature type="compositionally biased region" description="Polar residues" evidence="1">
    <location>
        <begin position="551"/>
        <end position="585"/>
    </location>
</feature>
<sequence length="849" mass="91885">MDDPWGSSPWADEVQLPTVNKAQGDAPRPRTPVRIAKLGPEEKTNSPWGDDDDNDGFEDWAALPGDQKQTLGLDGAADDDWGQADTGDLTITKSAALSMGWGAHDVLDSKEPSSPDLNLSSKAPTLMRQPTPDPWAQELQSGGQELVIPQVEGLRVEHGREELNGAETAVPQALQSSIETLEASSNNEHEETAIVGDGRPGHTTKESDTRGDEESVLDEEARSEDQDNDPVSRPSSSPSERSHHDGLPQESPRTSFDEEPKPNRPQVPRKVSTKVHELVEHFDTLAKEDIDPSMTRTFVAEGSKAGGSEEEDEFGDFGDFEEGQSDDEGAKSEDSRSIDRALREDPGNRPTQHQLSPTSETALAKDYGIVKYNFDASSLDSIFPDSTPDATTEAIFIPDSLPYDSFSSTEQRKTWYRISRYGTMRKHNTGNDENYIRAGWKPSSVRDDTLKIVSRWIEEDRISGRVVLGGGSKASTVFGWNDPKAAAVPLSDVFVKHGKKMSNLSTTAVQASEVPREWPKGLTRESSASKTRASLSEPRRASSLEAVSVPAPSNVQSSSATPVANFGWNSSSDTNPNVSSVSSGKRSAWIEADSESHPKPGPPASQSIPAHISALSVLPPSQDVLSPVPTVPVTKDARSLLPIEQKISAFPSLSMSTVFSEDDDWGEMVSTPATPTLPVIPTSKSLRHKKSQSFGGSTALHTQGLTSQTWRNDVPETIHQSRSSFDATSNSQAATPFSNQHVIPNVDLSTLSSTQAIPSQAPAQMQSESSSALSDPWASADFSFFETAPAPSTMPVASPISKAAESRSVKVNPSPPPRRNQKSKEELEQEKIVQTVVRGLPDLSYMLRK</sequence>
<feature type="compositionally biased region" description="Polar residues" evidence="1">
    <location>
        <begin position="692"/>
        <end position="711"/>
    </location>
</feature>
<proteinExistence type="predicted"/>
<feature type="region of interest" description="Disordered" evidence="1">
    <location>
        <begin position="506"/>
        <end position="608"/>
    </location>
</feature>
<gene>
    <name evidence="2" type="ORF">VTL71DRAFT_5733</name>
</gene>
<organism evidence="2 3">
    <name type="scientific">Oculimacula yallundae</name>
    <dbReference type="NCBI Taxonomy" id="86028"/>
    <lineage>
        <taxon>Eukaryota</taxon>
        <taxon>Fungi</taxon>
        <taxon>Dikarya</taxon>
        <taxon>Ascomycota</taxon>
        <taxon>Pezizomycotina</taxon>
        <taxon>Leotiomycetes</taxon>
        <taxon>Helotiales</taxon>
        <taxon>Ploettnerulaceae</taxon>
        <taxon>Oculimacula</taxon>
    </lineage>
</organism>
<accession>A0ABR4BZJ0</accession>
<feature type="compositionally biased region" description="Polar residues" evidence="1">
    <location>
        <begin position="349"/>
        <end position="360"/>
    </location>
</feature>
<feature type="region of interest" description="Disordered" evidence="1">
    <location>
        <begin position="106"/>
        <end position="142"/>
    </location>
</feature>
<feature type="compositionally biased region" description="Basic and acidic residues" evidence="1">
    <location>
        <begin position="199"/>
        <end position="225"/>
    </location>
</feature>
<comment type="caution">
    <text evidence="2">The sequence shown here is derived from an EMBL/GenBank/DDBJ whole genome shotgun (WGS) entry which is preliminary data.</text>
</comment>
<feature type="compositionally biased region" description="Basic and acidic residues" evidence="1">
    <location>
        <begin position="514"/>
        <end position="523"/>
    </location>
</feature>
<feature type="region of interest" description="Disordered" evidence="1">
    <location>
        <begin position="158"/>
        <end position="360"/>
    </location>
</feature>
<feature type="compositionally biased region" description="Basic and acidic residues" evidence="1">
    <location>
        <begin position="274"/>
        <end position="290"/>
    </location>
</feature>
<feature type="compositionally biased region" description="Polar residues" evidence="1">
    <location>
        <begin position="718"/>
        <end position="741"/>
    </location>
</feature>
<evidence type="ECO:0000256" key="1">
    <source>
        <dbReference type="SAM" id="MobiDB-lite"/>
    </source>
</evidence>